<name>H8ZEG1_NEMA1</name>
<protein>
    <submittedName>
        <fullName evidence="2">Uncharacterized protein</fullName>
    </submittedName>
</protein>
<reference evidence="2" key="1">
    <citation type="submission" date="2011-03" db="EMBL/GenBank/DDBJ databases">
        <title>The Genome Sequence of Nematocida sp1 strain ERTm2.</title>
        <authorList>
            <consortium name="The Broad Institute Genome Sequencing Platform"/>
            <consortium name="The Broad Institute Genome Sequencing Center for Infectious Disease"/>
            <person name="Cuomo C."/>
            <person name="Troemel E."/>
            <person name="Young S.K."/>
            <person name="Zeng Q."/>
            <person name="Gargeya S."/>
            <person name="Fitzgerald M."/>
            <person name="Haas B."/>
            <person name="Abouelleil A."/>
            <person name="Alvarado L."/>
            <person name="Arachchi H.M."/>
            <person name="Berlin A."/>
            <person name="Brown A."/>
            <person name="Chapman S.B."/>
            <person name="Chen Z."/>
            <person name="Dunbar C."/>
            <person name="Freedman E."/>
            <person name="Gearin G."/>
            <person name="Gellesch M."/>
            <person name="Goldberg J."/>
            <person name="Griggs A."/>
            <person name="Gujja S."/>
            <person name="Heilman E.R."/>
            <person name="Heiman D."/>
            <person name="Howarth C."/>
            <person name="Larson L."/>
            <person name="Lui A."/>
            <person name="MacDonald P.J.P."/>
            <person name="Mehta T."/>
            <person name="Montmayeur A."/>
            <person name="Murphy C."/>
            <person name="Neiman D."/>
            <person name="Pearson M."/>
            <person name="Priest M."/>
            <person name="Roberts A."/>
            <person name="Saif S."/>
            <person name="Shea T."/>
            <person name="Shenoy N."/>
            <person name="Sisk P."/>
            <person name="Stolte C."/>
            <person name="Sykes S."/>
            <person name="White J."/>
            <person name="Yandava C."/>
            <person name="Wortman J."/>
            <person name="Nusbaum C."/>
            <person name="Birren B."/>
        </authorList>
    </citation>
    <scope>NUCLEOTIDE SEQUENCE</scope>
    <source>
        <strain evidence="2">ERTm2</strain>
    </source>
</reference>
<sequence length="122" mass="13953">MQNMLRRFSFSSSFREFIRHISDELFTAGEGIEHPGYYTVYGKSIRVEVKSLQRPHAPVIELMFMGMLCILATMIFKCAACSMKPKLFDISVGCLYINICLAAITVLLVCLEFRKLYKIEPA</sequence>
<dbReference type="Proteomes" id="UP000005622">
    <property type="component" value="Unassembled WGS sequence"/>
</dbReference>
<gene>
    <name evidence="2" type="ORF">NERG_01982</name>
</gene>
<evidence type="ECO:0000313" key="2">
    <source>
        <dbReference type="EMBL" id="EHY64926.1"/>
    </source>
</evidence>
<feature type="transmembrane region" description="Helical" evidence="1">
    <location>
        <begin position="88"/>
        <end position="111"/>
    </location>
</feature>
<keyword evidence="1" id="KW-1133">Transmembrane helix</keyword>
<proteinExistence type="predicted"/>
<keyword evidence="1" id="KW-0812">Transmembrane</keyword>
<dbReference type="HOGENOM" id="CLU_2027327_0_0_1"/>
<dbReference type="EMBL" id="JH604637">
    <property type="protein sequence ID" value="EHY64926.1"/>
    <property type="molecule type" value="Genomic_DNA"/>
</dbReference>
<keyword evidence="1" id="KW-0472">Membrane</keyword>
<feature type="transmembrane region" description="Helical" evidence="1">
    <location>
        <begin position="59"/>
        <end position="76"/>
    </location>
</feature>
<accession>H8ZEG1</accession>
<evidence type="ECO:0000256" key="1">
    <source>
        <dbReference type="SAM" id="Phobius"/>
    </source>
</evidence>
<dbReference type="AlphaFoldDB" id="H8ZEG1"/>
<organism evidence="2">
    <name type="scientific">Nematocida ausubeli (strain ATCC PRA-371 / ERTm2)</name>
    <name type="common">Nematode killer fungus</name>
    <dbReference type="NCBI Taxonomy" id="1913371"/>
    <lineage>
        <taxon>Eukaryota</taxon>
        <taxon>Fungi</taxon>
        <taxon>Fungi incertae sedis</taxon>
        <taxon>Microsporidia</taxon>
        <taxon>Nematocida</taxon>
    </lineage>
</organism>